<organism evidence="3 4">
    <name type="scientific">Niveispirillum cyanobacteriorum</name>
    <dbReference type="NCBI Taxonomy" id="1612173"/>
    <lineage>
        <taxon>Bacteria</taxon>
        <taxon>Pseudomonadati</taxon>
        <taxon>Pseudomonadota</taxon>
        <taxon>Alphaproteobacteria</taxon>
        <taxon>Rhodospirillales</taxon>
        <taxon>Azospirillaceae</taxon>
        <taxon>Niveispirillum</taxon>
    </lineage>
</organism>
<dbReference type="InterPro" id="IPR050237">
    <property type="entry name" value="ATP-dep_AMP-bd_enzyme"/>
</dbReference>
<reference evidence="3 4" key="1">
    <citation type="submission" date="2017-12" db="EMBL/GenBank/DDBJ databases">
        <title>Genomes of bacteria within cyanobacterial aggregates.</title>
        <authorList>
            <person name="Cai H."/>
        </authorList>
    </citation>
    <scope>NUCLEOTIDE SEQUENCE [LARGE SCALE GENOMIC DNA]</scope>
    <source>
        <strain evidence="3 4">TH16</strain>
    </source>
</reference>
<sequence length="384" mass="40723">MQDAATPSWVNPAFRLITGGRTWTWPELSVMARGLPDGSLSVDGKDLPRLIASLLAAWNRQVPLALLRGGLPAPDNVEAKGRLLLLETSGTTGTPKRIARSFDDVLRGITGTRGGDGGNWLLTYDACGFAGLQVLLTAMAGGGQLLADPTADAAGLVRLAVTGGASHISATPSFWRVLLLSGAAPPLARITMGGEAVDQPLLDALARRFPGVPIRCIYASTELGRLLTVADGWEGFPAEWLSQPPGEISFRIRNDLLEAKVGSVWHNTGDLVEIDRDRVLFCGRNDLVINVGGAKVNPTLAERRLLALPGVTDALVYGVPNPITGAILAADIIAPDWHTNDGWRVLATQAVADLPPPARPRRLRLVEALPLSAAGKKRRIAEEA</sequence>
<dbReference type="GO" id="GO:0016878">
    <property type="term" value="F:acid-thiol ligase activity"/>
    <property type="evidence" value="ECO:0007669"/>
    <property type="project" value="UniProtKB-ARBA"/>
</dbReference>
<dbReference type="InterPro" id="IPR000873">
    <property type="entry name" value="AMP-dep_synth/lig_dom"/>
</dbReference>
<dbReference type="InterPro" id="IPR025110">
    <property type="entry name" value="AMP-bd_C"/>
</dbReference>
<keyword evidence="3" id="KW-0436">Ligase</keyword>
<dbReference type="Pfam" id="PF13193">
    <property type="entry name" value="AMP-binding_C"/>
    <property type="match status" value="1"/>
</dbReference>
<dbReference type="InterPro" id="IPR045851">
    <property type="entry name" value="AMP-bd_C_sf"/>
</dbReference>
<dbReference type="Proteomes" id="UP000234752">
    <property type="component" value="Chromosome eg_2"/>
</dbReference>
<dbReference type="Gene3D" id="3.30.300.30">
    <property type="match status" value="1"/>
</dbReference>
<name>A0A2K9NIB2_9PROT</name>
<feature type="domain" description="AMP-binding enzyme C-terminal" evidence="2">
    <location>
        <begin position="302"/>
        <end position="376"/>
    </location>
</feature>
<dbReference type="RefSeq" id="WP_102114352.1">
    <property type="nucleotide sequence ID" value="NZ_BMGN01000006.1"/>
</dbReference>
<evidence type="ECO:0000313" key="3">
    <source>
        <dbReference type="EMBL" id="AUN32822.1"/>
    </source>
</evidence>
<gene>
    <name evidence="3" type="ORF">C0V82_16645</name>
</gene>
<feature type="domain" description="AMP-dependent synthetase/ligase" evidence="1">
    <location>
        <begin position="77"/>
        <end position="229"/>
    </location>
</feature>
<dbReference type="EMBL" id="CP025612">
    <property type="protein sequence ID" value="AUN32822.1"/>
    <property type="molecule type" value="Genomic_DNA"/>
</dbReference>
<dbReference type="Gene3D" id="3.40.50.12780">
    <property type="entry name" value="N-terminal domain of ligase-like"/>
    <property type="match status" value="1"/>
</dbReference>
<dbReference type="OrthoDB" id="7055148at2"/>
<dbReference type="KEGG" id="ncb:C0V82_16645"/>
<accession>A0A2K9NIB2</accession>
<dbReference type="PANTHER" id="PTHR43767">
    <property type="entry name" value="LONG-CHAIN-FATTY-ACID--COA LIGASE"/>
    <property type="match status" value="1"/>
</dbReference>
<dbReference type="Pfam" id="PF00501">
    <property type="entry name" value="AMP-binding"/>
    <property type="match status" value="1"/>
</dbReference>
<evidence type="ECO:0000259" key="1">
    <source>
        <dbReference type="Pfam" id="PF00501"/>
    </source>
</evidence>
<evidence type="ECO:0000313" key="4">
    <source>
        <dbReference type="Proteomes" id="UP000234752"/>
    </source>
</evidence>
<dbReference type="AlphaFoldDB" id="A0A2K9NIB2"/>
<dbReference type="PANTHER" id="PTHR43767:SF1">
    <property type="entry name" value="NONRIBOSOMAL PEPTIDE SYNTHASE PES1 (EUROFUNG)-RELATED"/>
    <property type="match status" value="1"/>
</dbReference>
<proteinExistence type="predicted"/>
<protein>
    <submittedName>
        <fullName evidence="3">Long-chain fatty acid--CoA ligase</fullName>
    </submittedName>
</protein>
<dbReference type="InterPro" id="IPR042099">
    <property type="entry name" value="ANL_N_sf"/>
</dbReference>
<dbReference type="SUPFAM" id="SSF56801">
    <property type="entry name" value="Acetyl-CoA synthetase-like"/>
    <property type="match status" value="1"/>
</dbReference>
<evidence type="ECO:0000259" key="2">
    <source>
        <dbReference type="Pfam" id="PF13193"/>
    </source>
</evidence>
<keyword evidence="4" id="KW-1185">Reference proteome</keyword>